<evidence type="ECO:0000256" key="2">
    <source>
        <dbReference type="ARBA" id="ARBA00023125"/>
    </source>
</evidence>
<dbReference type="InterPro" id="IPR032687">
    <property type="entry name" value="AraC-type_N"/>
</dbReference>
<keyword evidence="2" id="KW-0238">DNA-binding</keyword>
<proteinExistence type="predicted"/>
<dbReference type="InterPro" id="IPR009057">
    <property type="entry name" value="Homeodomain-like_sf"/>
</dbReference>
<dbReference type="EMBL" id="VMBG01000002">
    <property type="protein sequence ID" value="TSJ76859.1"/>
    <property type="molecule type" value="Genomic_DNA"/>
</dbReference>
<dbReference type="GO" id="GO:0005829">
    <property type="term" value="C:cytosol"/>
    <property type="evidence" value="ECO:0007669"/>
    <property type="project" value="TreeGrafter"/>
</dbReference>
<keyword evidence="1" id="KW-0805">Transcription regulation</keyword>
<dbReference type="Gene3D" id="1.10.10.60">
    <property type="entry name" value="Homeodomain-like"/>
    <property type="match status" value="1"/>
</dbReference>
<keyword evidence="3" id="KW-0804">Transcription</keyword>
<reference evidence="5 6" key="1">
    <citation type="submission" date="2019-07" db="EMBL/GenBank/DDBJ databases">
        <title>Description of 53C-WASEF.</title>
        <authorList>
            <person name="Pitt A."/>
            <person name="Hahn M.W."/>
        </authorList>
    </citation>
    <scope>NUCLEOTIDE SEQUENCE [LARGE SCALE GENOMIC DNA]</scope>
    <source>
        <strain evidence="5 6">53C-WASEF</strain>
    </source>
</reference>
<name>A0A556QJQ2_9BACT</name>
<dbReference type="GO" id="GO:0003700">
    <property type="term" value="F:DNA-binding transcription factor activity"/>
    <property type="evidence" value="ECO:0007669"/>
    <property type="project" value="InterPro"/>
</dbReference>
<dbReference type="RefSeq" id="WP_144230680.1">
    <property type="nucleotide sequence ID" value="NZ_CBCRVV010000017.1"/>
</dbReference>
<evidence type="ECO:0000256" key="1">
    <source>
        <dbReference type="ARBA" id="ARBA00023015"/>
    </source>
</evidence>
<organism evidence="5 6">
    <name type="scientific">Rariglobus hedericola</name>
    <dbReference type="NCBI Taxonomy" id="2597822"/>
    <lineage>
        <taxon>Bacteria</taxon>
        <taxon>Pseudomonadati</taxon>
        <taxon>Verrucomicrobiota</taxon>
        <taxon>Opitutia</taxon>
        <taxon>Opitutales</taxon>
        <taxon>Opitutaceae</taxon>
        <taxon>Rariglobus</taxon>
    </lineage>
</organism>
<dbReference type="PANTHER" id="PTHR47894:SF1">
    <property type="entry name" value="HTH-TYPE TRANSCRIPTIONAL REGULATOR VQSM"/>
    <property type="match status" value="1"/>
</dbReference>
<evidence type="ECO:0000256" key="3">
    <source>
        <dbReference type="ARBA" id="ARBA00023163"/>
    </source>
</evidence>
<accession>A0A556QJQ2</accession>
<dbReference type="AlphaFoldDB" id="A0A556QJQ2"/>
<dbReference type="Pfam" id="PF12833">
    <property type="entry name" value="HTH_18"/>
    <property type="match status" value="1"/>
</dbReference>
<feature type="domain" description="HTH araC/xylS-type" evidence="4">
    <location>
        <begin position="251"/>
        <end position="349"/>
    </location>
</feature>
<dbReference type="InterPro" id="IPR018060">
    <property type="entry name" value="HTH_AraC"/>
</dbReference>
<protein>
    <submittedName>
        <fullName evidence="5">AraC family transcriptional regulator</fullName>
    </submittedName>
</protein>
<gene>
    <name evidence="5" type="ORF">FPL22_12120</name>
</gene>
<dbReference type="SUPFAM" id="SSF46689">
    <property type="entry name" value="Homeodomain-like"/>
    <property type="match status" value="1"/>
</dbReference>
<dbReference type="GO" id="GO:0000976">
    <property type="term" value="F:transcription cis-regulatory region binding"/>
    <property type="evidence" value="ECO:0007669"/>
    <property type="project" value="TreeGrafter"/>
</dbReference>
<keyword evidence="6" id="KW-1185">Reference proteome</keyword>
<dbReference type="OrthoDB" id="5582699at2"/>
<dbReference type="SMART" id="SM00342">
    <property type="entry name" value="HTH_ARAC"/>
    <property type="match status" value="1"/>
</dbReference>
<dbReference type="PANTHER" id="PTHR47894">
    <property type="entry name" value="HTH-TYPE TRANSCRIPTIONAL REGULATOR GADX"/>
    <property type="match status" value="1"/>
</dbReference>
<dbReference type="PROSITE" id="PS01124">
    <property type="entry name" value="HTH_ARAC_FAMILY_2"/>
    <property type="match status" value="1"/>
</dbReference>
<dbReference type="Pfam" id="PF12625">
    <property type="entry name" value="Arabinose_bd"/>
    <property type="match status" value="1"/>
</dbReference>
<evidence type="ECO:0000313" key="6">
    <source>
        <dbReference type="Proteomes" id="UP000315648"/>
    </source>
</evidence>
<evidence type="ECO:0000313" key="5">
    <source>
        <dbReference type="EMBL" id="TSJ76859.1"/>
    </source>
</evidence>
<dbReference type="Proteomes" id="UP000315648">
    <property type="component" value="Unassembled WGS sequence"/>
</dbReference>
<sequence length="358" mass="40506">MNSTGTDSPKSLANHFRVSGHAQDRIKLPGVFWAGLKAIGLSPTVVLRHSELPPTVYSGETFVTTPQNFAIWRSIRELSGDPTMGWKFMSQVETDQYHPTLLAALHARTYRESIERLARYKQLCSAEEFRFTPKGDEMLVEVSWPFAEGVQPPVLLIDAVFALVTELGRRGTKTKLTPKRIELTRPAERDNGLADYFGCPVKYRATRDALVLRTADLALPFATHNDELLQMLAPQFETQLQSGRIAPGTLAQVKWILKRLLSGSRPDLPMVAKELGMSDRTLQRRITDEGTTFRQLLNETRHELVRHYLGDPTVEITEAAFLVGYEDPTSFYRAFRAWEGTTPAEWRAAHLSRRAKRN</sequence>
<comment type="caution">
    <text evidence="5">The sequence shown here is derived from an EMBL/GenBank/DDBJ whole genome shotgun (WGS) entry which is preliminary data.</text>
</comment>
<evidence type="ECO:0000259" key="4">
    <source>
        <dbReference type="PROSITE" id="PS01124"/>
    </source>
</evidence>